<reference evidence="2 4" key="1">
    <citation type="journal article" date="2018" name="BMC Genomics">
        <title>Comparative genomics of the wheat fungal pathogen Pyrenophora tritici-repentis reveals chromosomal variations and genome plasticity.</title>
        <authorList>
            <person name="Moolhuijzen P."/>
            <person name="See P.T."/>
            <person name="Hane J.K."/>
            <person name="Shi G."/>
            <person name="Liu Z."/>
            <person name="Oliver R.P."/>
            <person name="Moffat C.S."/>
        </authorList>
    </citation>
    <scope>NUCLEOTIDE SEQUENCE [LARGE SCALE GENOMIC DNA]</scope>
    <source>
        <strain evidence="2">M4</strain>
    </source>
</reference>
<dbReference type="AlphaFoldDB" id="A0A316ZTW9"/>
<evidence type="ECO:0000313" key="4">
    <source>
        <dbReference type="Proteomes" id="UP000245464"/>
    </source>
</evidence>
<dbReference type="Proteomes" id="UP000249757">
    <property type="component" value="Unassembled WGS sequence"/>
</dbReference>
<feature type="region of interest" description="Disordered" evidence="1">
    <location>
        <begin position="1"/>
        <end position="89"/>
    </location>
</feature>
<evidence type="ECO:0000313" key="3">
    <source>
        <dbReference type="EMBL" id="KAI1507333.1"/>
    </source>
</evidence>
<comment type="caution">
    <text evidence="3">The sequence shown here is derived from an EMBL/GenBank/DDBJ whole genome shotgun (WGS) entry which is preliminary data.</text>
</comment>
<gene>
    <name evidence="3" type="ORF">Ptr86124_013721</name>
    <name evidence="2" type="ORF">PtrM4_144000</name>
</gene>
<dbReference type="Proteomes" id="UP000245464">
    <property type="component" value="Chromosome 9"/>
</dbReference>
<reference evidence="3" key="2">
    <citation type="submission" date="2021-05" db="EMBL/GenBank/DDBJ databases">
        <authorList>
            <person name="Moolhuijzen P.M."/>
            <person name="Moffat C.S."/>
        </authorList>
    </citation>
    <scope>NUCLEOTIDE SEQUENCE</scope>
    <source>
        <strain evidence="3">86-124</strain>
    </source>
</reference>
<evidence type="ECO:0000313" key="2">
    <source>
        <dbReference type="EMBL" id="KAF7566080.1"/>
    </source>
</evidence>
<reference evidence="3" key="3">
    <citation type="journal article" date="2022" name="bioRxiv">
        <title>A global pangenome for the wheat fungal pathogen Pyrenophora tritici-repentis and prediction of effector protein structural homology.</title>
        <authorList>
            <person name="Moolhuijzen P."/>
            <person name="See P.T."/>
            <person name="Shi G."/>
            <person name="Powell H.R."/>
            <person name="Cockram J."/>
            <person name="Jorgensen L.N."/>
            <person name="Benslimane H."/>
            <person name="Strelkov S.E."/>
            <person name="Turner J."/>
            <person name="Liu Z."/>
            <person name="Moffat C.S."/>
        </authorList>
    </citation>
    <scope>NUCLEOTIDE SEQUENCE</scope>
    <source>
        <strain evidence="3">86-124</strain>
    </source>
</reference>
<evidence type="ECO:0000256" key="1">
    <source>
        <dbReference type="SAM" id="MobiDB-lite"/>
    </source>
</evidence>
<dbReference type="EMBL" id="NQIK02000009">
    <property type="protein sequence ID" value="KAF7566080.1"/>
    <property type="molecule type" value="Genomic_DNA"/>
</dbReference>
<feature type="compositionally biased region" description="Basic and acidic residues" evidence="1">
    <location>
        <begin position="1"/>
        <end position="14"/>
    </location>
</feature>
<proteinExistence type="predicted"/>
<sequence length="254" mass="28516">MGSPKESEWSERRLAKLRRRMNRSPTPFPLPVLSRSPSPLALPPPLHTEQQAQSDAHPELLHPQPRLKYDPSKSPRFSDLSQQLPEPDKQAHRGFLESQLHDILAELDKTPSTTLSLRQRLESQAHEILRLLNGLPPEPCTCPQHPDTAKDLGEARADNSKDMHFIPAKVPKAYLPAPNNQCRFNTLLRKASQLCQKAEAEVYMKIRIDGRFYVYNSVDPASRLAFEPSAHEKVINVAITSGEPAYNGSDVSGK</sequence>
<keyword evidence="5" id="KW-1185">Reference proteome</keyword>
<protein>
    <submittedName>
        <fullName evidence="3">Uncharacterized protein</fullName>
    </submittedName>
</protein>
<name>A0A316ZTW9_9PLEO</name>
<accession>A0A316ZTW9</accession>
<reference evidence="5" key="4">
    <citation type="journal article" date="2022" name="Microb. Genom.">
        <title>A global pangenome for the wheat fungal pathogen Pyrenophora tritici-repentis and prediction of effector protein structural homology.</title>
        <authorList>
            <person name="Moolhuijzen P.M."/>
            <person name="See P.T."/>
            <person name="Shi G."/>
            <person name="Powell H.R."/>
            <person name="Cockram J."/>
            <person name="Jorgensen L.N."/>
            <person name="Benslimane H."/>
            <person name="Strelkov S.E."/>
            <person name="Turner J."/>
            <person name="Liu Z."/>
            <person name="Moffat C.S."/>
        </authorList>
    </citation>
    <scope>NUCLEOTIDE SEQUENCE [LARGE SCALE GENOMIC DNA]</scope>
</reference>
<evidence type="ECO:0000313" key="5">
    <source>
        <dbReference type="Proteomes" id="UP000249757"/>
    </source>
</evidence>
<organism evidence="3 5">
    <name type="scientific">Pyrenophora tritici-repentis</name>
    <dbReference type="NCBI Taxonomy" id="45151"/>
    <lineage>
        <taxon>Eukaryota</taxon>
        <taxon>Fungi</taxon>
        <taxon>Dikarya</taxon>
        <taxon>Ascomycota</taxon>
        <taxon>Pezizomycotina</taxon>
        <taxon>Dothideomycetes</taxon>
        <taxon>Pleosporomycetidae</taxon>
        <taxon>Pleosporales</taxon>
        <taxon>Pleosporineae</taxon>
        <taxon>Pleosporaceae</taxon>
        <taxon>Pyrenophora</taxon>
    </lineage>
</organism>
<dbReference type="EMBL" id="NRDI02000045">
    <property type="protein sequence ID" value="KAI1507333.1"/>
    <property type="molecule type" value="Genomic_DNA"/>
</dbReference>